<reference evidence="4" key="1">
    <citation type="submission" date="2022-05" db="EMBL/GenBank/DDBJ databases">
        <title>Sphingomonas sp. strain RMG20 Genome sequencing and assembly.</title>
        <authorList>
            <person name="Kim I."/>
        </authorList>
    </citation>
    <scope>NUCLEOTIDE SEQUENCE</scope>
    <source>
        <strain evidence="4">RMG20</strain>
    </source>
</reference>
<keyword evidence="2" id="KW-0808">Transferase</keyword>
<sequence>MKPRVLICAGSYVPGFDSSGPNLSLRAMCEALRDDFDFSIAARDRPLGAAASTVEAGRWHDLGYARSIHLPARRIGVSGLGKLLAETPHDVLDLNGFFDRDFTIPALVHRRWAGRSGGVLLSPRGEFSGGALALKSPQKRAYLFAARALGLLRGVTLHATSDAEFADIREALPDSDVRLVTNLRPMFDLPDHAPRPPGTPLRVAFLGRISPVKGLDVALRALARVVRPVRFEIYGPAQDMAHWEGCQRLIAALPGHIEAVAMGEIANADAALAMARQDVLLLPSRSENFGHSIFEALAAGTPVVIGQKTPWRDLAAVQAGWDVPLDDVDAVAAAIDRFAIMPDAELAAWRTGARRRAEAHVAGSDALPKMRELFNELAGKKAKR</sequence>
<evidence type="ECO:0000259" key="3">
    <source>
        <dbReference type="Pfam" id="PF00534"/>
    </source>
</evidence>
<dbReference type="RefSeq" id="WP_250748543.1">
    <property type="nucleotide sequence ID" value="NZ_CP098401.1"/>
</dbReference>
<dbReference type="EMBL" id="CP098401">
    <property type="protein sequence ID" value="URW74449.1"/>
    <property type="molecule type" value="Genomic_DNA"/>
</dbReference>
<dbReference type="SUPFAM" id="SSF53756">
    <property type="entry name" value="UDP-Glycosyltransferase/glycogen phosphorylase"/>
    <property type="match status" value="1"/>
</dbReference>
<evidence type="ECO:0000313" key="5">
    <source>
        <dbReference type="Proteomes" id="UP001055580"/>
    </source>
</evidence>
<dbReference type="Gene3D" id="3.40.50.2000">
    <property type="entry name" value="Glycogen Phosphorylase B"/>
    <property type="match status" value="1"/>
</dbReference>
<protein>
    <submittedName>
        <fullName evidence="4">Glycosyltransferase family 4 protein</fullName>
    </submittedName>
</protein>
<proteinExistence type="predicted"/>
<evidence type="ECO:0000256" key="2">
    <source>
        <dbReference type="ARBA" id="ARBA00022679"/>
    </source>
</evidence>
<evidence type="ECO:0000313" key="4">
    <source>
        <dbReference type="EMBL" id="URW74449.1"/>
    </source>
</evidence>
<keyword evidence="5" id="KW-1185">Reference proteome</keyword>
<organism evidence="4 5">
    <name type="scientific">Sphingomonas donggukensis</name>
    <dbReference type="NCBI Taxonomy" id="2949093"/>
    <lineage>
        <taxon>Bacteria</taxon>
        <taxon>Pseudomonadati</taxon>
        <taxon>Pseudomonadota</taxon>
        <taxon>Alphaproteobacteria</taxon>
        <taxon>Sphingomonadales</taxon>
        <taxon>Sphingomonadaceae</taxon>
        <taxon>Sphingomonas</taxon>
    </lineage>
</organism>
<dbReference type="CDD" id="cd03801">
    <property type="entry name" value="GT4_PimA-like"/>
    <property type="match status" value="1"/>
</dbReference>
<evidence type="ECO:0000256" key="1">
    <source>
        <dbReference type="ARBA" id="ARBA00022676"/>
    </source>
</evidence>
<name>A0ABY4TTC4_9SPHN</name>
<dbReference type="Proteomes" id="UP001055580">
    <property type="component" value="Chromosome"/>
</dbReference>
<dbReference type="PANTHER" id="PTHR12526:SF510">
    <property type="entry name" value="D-INOSITOL 3-PHOSPHATE GLYCOSYLTRANSFERASE"/>
    <property type="match status" value="1"/>
</dbReference>
<dbReference type="InterPro" id="IPR001296">
    <property type="entry name" value="Glyco_trans_1"/>
</dbReference>
<keyword evidence="1" id="KW-0328">Glycosyltransferase</keyword>
<dbReference type="PANTHER" id="PTHR12526">
    <property type="entry name" value="GLYCOSYLTRANSFERASE"/>
    <property type="match status" value="1"/>
</dbReference>
<feature type="domain" description="Glycosyl transferase family 1" evidence="3">
    <location>
        <begin position="197"/>
        <end position="350"/>
    </location>
</feature>
<accession>A0ABY4TTC4</accession>
<dbReference type="Pfam" id="PF00534">
    <property type="entry name" value="Glycos_transf_1"/>
    <property type="match status" value="1"/>
</dbReference>
<gene>
    <name evidence="4" type="ORF">M9980_07585</name>
</gene>